<evidence type="ECO:0000313" key="2">
    <source>
        <dbReference type="EMBL" id="KAK7498174.1"/>
    </source>
</evidence>
<keyword evidence="3" id="KW-1185">Reference proteome</keyword>
<sequence>MSSIPTARRASGTCVQRTASCVQSRRRRAHGNTQDVTTLTCTLPTPQGRPTSKGRPSLTVGTGSVPTPHVATEPATPPVWSPPSSIHPNTVTALQSPSAAVLSSAATQSTKLTD</sequence>
<organism evidence="2 3">
    <name type="scientific">Batillaria attramentaria</name>
    <dbReference type="NCBI Taxonomy" id="370345"/>
    <lineage>
        <taxon>Eukaryota</taxon>
        <taxon>Metazoa</taxon>
        <taxon>Spiralia</taxon>
        <taxon>Lophotrochozoa</taxon>
        <taxon>Mollusca</taxon>
        <taxon>Gastropoda</taxon>
        <taxon>Caenogastropoda</taxon>
        <taxon>Sorbeoconcha</taxon>
        <taxon>Cerithioidea</taxon>
        <taxon>Batillariidae</taxon>
        <taxon>Batillaria</taxon>
    </lineage>
</organism>
<comment type="caution">
    <text evidence="2">The sequence shown here is derived from an EMBL/GenBank/DDBJ whole genome shotgun (WGS) entry which is preliminary data.</text>
</comment>
<feature type="compositionally biased region" description="Polar residues" evidence="1">
    <location>
        <begin position="31"/>
        <end position="50"/>
    </location>
</feature>
<dbReference type="Proteomes" id="UP001519460">
    <property type="component" value="Unassembled WGS sequence"/>
</dbReference>
<feature type="compositionally biased region" description="Polar residues" evidence="1">
    <location>
        <begin position="82"/>
        <end position="98"/>
    </location>
</feature>
<proteinExistence type="predicted"/>
<name>A0ABD0LGU5_9CAEN</name>
<dbReference type="EMBL" id="JACVVK020000052">
    <property type="protein sequence ID" value="KAK7498174.1"/>
    <property type="molecule type" value="Genomic_DNA"/>
</dbReference>
<gene>
    <name evidence="2" type="ORF">BaRGS_00010434</name>
</gene>
<dbReference type="AlphaFoldDB" id="A0ABD0LGU5"/>
<evidence type="ECO:0000313" key="3">
    <source>
        <dbReference type="Proteomes" id="UP001519460"/>
    </source>
</evidence>
<reference evidence="2 3" key="1">
    <citation type="journal article" date="2023" name="Sci. Data">
        <title>Genome assembly of the Korean intertidal mud-creeper Batillaria attramentaria.</title>
        <authorList>
            <person name="Patra A.K."/>
            <person name="Ho P.T."/>
            <person name="Jun S."/>
            <person name="Lee S.J."/>
            <person name="Kim Y."/>
            <person name="Won Y.J."/>
        </authorList>
    </citation>
    <scope>NUCLEOTIDE SEQUENCE [LARGE SCALE GENOMIC DNA]</scope>
    <source>
        <strain evidence="2">Wonlab-2016</strain>
    </source>
</reference>
<accession>A0ABD0LGU5</accession>
<feature type="region of interest" description="Disordered" evidence="1">
    <location>
        <begin position="25"/>
        <end position="114"/>
    </location>
</feature>
<protein>
    <submittedName>
        <fullName evidence="2">Uncharacterized protein</fullName>
    </submittedName>
</protein>
<evidence type="ECO:0000256" key="1">
    <source>
        <dbReference type="SAM" id="MobiDB-lite"/>
    </source>
</evidence>
<feature type="compositionally biased region" description="Polar residues" evidence="1">
    <location>
        <begin position="104"/>
        <end position="114"/>
    </location>
</feature>